<evidence type="ECO:0000313" key="2">
    <source>
        <dbReference type="EMBL" id="GAA2530615.1"/>
    </source>
</evidence>
<dbReference type="PANTHER" id="PTHR36454">
    <property type="entry name" value="LMO2823 PROTEIN"/>
    <property type="match status" value="1"/>
</dbReference>
<gene>
    <name evidence="2" type="ORF">GCM10010201_32600</name>
</gene>
<name>A0ABP6B0G1_9ACTN</name>
<dbReference type="Pfam" id="PF06245">
    <property type="entry name" value="DUF1015"/>
    <property type="match status" value="1"/>
</dbReference>
<evidence type="ECO:0000313" key="3">
    <source>
        <dbReference type="Proteomes" id="UP001499978"/>
    </source>
</evidence>
<proteinExistence type="predicted"/>
<evidence type="ECO:0000256" key="1">
    <source>
        <dbReference type="SAM" id="MobiDB-lite"/>
    </source>
</evidence>
<keyword evidence="3" id="KW-1185">Reference proteome</keyword>
<reference evidence="3" key="1">
    <citation type="journal article" date="2019" name="Int. J. Syst. Evol. Microbiol.">
        <title>The Global Catalogue of Microorganisms (GCM) 10K type strain sequencing project: providing services to taxonomists for standard genome sequencing and annotation.</title>
        <authorList>
            <consortium name="The Broad Institute Genomics Platform"/>
            <consortium name="The Broad Institute Genome Sequencing Center for Infectious Disease"/>
            <person name="Wu L."/>
            <person name="Ma J."/>
        </authorList>
    </citation>
    <scope>NUCLEOTIDE SEQUENCE [LARGE SCALE GENOMIC DNA]</scope>
    <source>
        <strain evidence="3">JCM 3367</strain>
    </source>
</reference>
<feature type="compositionally biased region" description="Polar residues" evidence="1">
    <location>
        <begin position="52"/>
        <end position="66"/>
    </location>
</feature>
<comment type="caution">
    <text evidence="2">The sequence shown here is derived from an EMBL/GenBank/DDBJ whole genome shotgun (WGS) entry which is preliminary data.</text>
</comment>
<accession>A0ABP6B0G1</accession>
<dbReference type="InterPro" id="IPR008323">
    <property type="entry name" value="UCP033563"/>
</dbReference>
<feature type="region of interest" description="Disordered" evidence="1">
    <location>
        <begin position="49"/>
        <end position="83"/>
    </location>
</feature>
<dbReference type="EMBL" id="BAAARY010000021">
    <property type="protein sequence ID" value="GAA2530615.1"/>
    <property type="molecule type" value="Genomic_DNA"/>
</dbReference>
<protein>
    <submittedName>
        <fullName evidence="2">DUF1015 family protein</fullName>
    </submittedName>
</protein>
<dbReference type="Proteomes" id="UP001499978">
    <property type="component" value="Unassembled WGS sequence"/>
</dbReference>
<dbReference type="PANTHER" id="PTHR36454:SF1">
    <property type="entry name" value="DUF1015 DOMAIN-CONTAINING PROTEIN"/>
    <property type="match status" value="1"/>
</dbReference>
<sequence length="495" mass="51973">MMPNDKPETPSASVPATLGGARVWAADVDRGDPGLLAPSITIRARLDLPSRCRNNPGTAETASHRTSAPAASRHRAPVPVASPPMTIVHPIGRAWITTGGTGAQNYDEFADEAEITAIIADNPHSALAVEMPHRSPAAAGRPYAACLDDAVARLEQTKKAGGYRPQAETIVLYRISWPVSRNAGADMAAAYGLYCMVDTDQISTSAEEPGRVIRNEDVFVEKVRERVALADATNHLLSPVLLLAAGTPGARLHEALAAACDGAGAPAAVDVDQAGRTHAIWPLPPGRDADRLRELASAGDLVVADGNHRSLAAQVGGQPRFLAVITTPDSVTIQPYHRLVGPLPISPTELVNRLAAAGAEVTDLPGRPQTPPHGGAVHLYAAGRGWAVRLAAPRGADALERLDHALVESQILAGPLGLDAGDKRVTYVGGDYPAQWLCDEVDAGRADLAVLIAPVTVDDFLAVNLARRKLPRKSTWFTPKARAGLVLAELTGHTA</sequence>
<organism evidence="2 3">
    <name type="scientific">Pilimelia columellifera subsp. columellifera</name>
    <dbReference type="NCBI Taxonomy" id="706583"/>
    <lineage>
        <taxon>Bacteria</taxon>
        <taxon>Bacillati</taxon>
        <taxon>Actinomycetota</taxon>
        <taxon>Actinomycetes</taxon>
        <taxon>Micromonosporales</taxon>
        <taxon>Micromonosporaceae</taxon>
        <taxon>Pilimelia</taxon>
    </lineage>
</organism>